<protein>
    <submittedName>
        <fullName evidence="1">Uncharacterized protein</fullName>
    </submittedName>
</protein>
<reference evidence="1" key="1">
    <citation type="submission" date="2019-06" db="EMBL/GenBank/DDBJ databases">
        <title>Complete genome sequence of Methanobrevibacter arboriphilus strain SA.</title>
        <authorList>
            <person name="Asakawa S."/>
        </authorList>
    </citation>
    <scope>NUCLEOTIDE SEQUENCE</scope>
    <source>
        <strain evidence="1">SA</strain>
    </source>
</reference>
<proteinExistence type="predicted"/>
<name>A0ACA8R3X9_METAZ</name>
<evidence type="ECO:0000313" key="2">
    <source>
        <dbReference type="Proteomes" id="UP000825015"/>
    </source>
</evidence>
<dbReference type="Proteomes" id="UP000825015">
    <property type="component" value="Chromosome"/>
</dbReference>
<gene>
    <name evidence="1" type="ORF">MarbSA_12550</name>
</gene>
<dbReference type="EMBL" id="AP019779">
    <property type="protein sequence ID" value="BBL62215.1"/>
    <property type="molecule type" value="Genomic_DNA"/>
</dbReference>
<evidence type="ECO:0000313" key="1">
    <source>
        <dbReference type="EMBL" id="BBL62215.1"/>
    </source>
</evidence>
<organism evidence="1 2">
    <name type="scientific">Methanobrevibacter arboriphilus</name>
    <dbReference type="NCBI Taxonomy" id="39441"/>
    <lineage>
        <taxon>Archaea</taxon>
        <taxon>Methanobacteriati</taxon>
        <taxon>Methanobacteriota</taxon>
        <taxon>Methanomada group</taxon>
        <taxon>Methanobacteria</taxon>
        <taxon>Methanobacteriales</taxon>
        <taxon>Methanobacteriaceae</taxon>
        <taxon>Methanobrevibacter</taxon>
    </lineage>
</organism>
<keyword evidence="2" id="KW-1185">Reference proteome</keyword>
<accession>A0ACA8R3X9</accession>
<sequence>MDDIKVSVIVPVYNSERYLEKCLDSLINQTLKEIEIICVDDGSTDSSPEILERYSKKDNRIKIITQKNKDVGAAREAGLKIANGEYVAFSDNDDWLALDAFEKLYNNAKSNDSDVVIFKVVFYYSDNDSYIYPKSLNLENYFNEGTDYNNFTFKAENIKKQVMNTLFAPWFKFYKLEFLKKHNFYFKENITYPDVPFHVQTLLKAEKLSFCPEYLYFYRRNHQESMLLISKDTPRIFDIFEVIDEVEDFLIINNFCESYKFEFYQFKLGQINFWFLRCGESYQKKYFIRSKEEFLSMGLSEVKLRKLPKKYKDIYLNIVKFDSYNEVELLNEIKELENKIKKCTKENNKLKQKINSLKSSKVLKITKPFRKFKKLLKD</sequence>